<organism evidence="5">
    <name type="scientific">marine sediment metagenome</name>
    <dbReference type="NCBI Taxonomy" id="412755"/>
    <lineage>
        <taxon>unclassified sequences</taxon>
        <taxon>metagenomes</taxon>
        <taxon>ecological metagenomes</taxon>
    </lineage>
</organism>
<protein>
    <submittedName>
        <fullName evidence="5">Uncharacterized protein</fullName>
    </submittedName>
</protein>
<keyword evidence="2" id="KW-0808">Transferase</keyword>
<dbReference type="GO" id="GO:0008168">
    <property type="term" value="F:methyltransferase activity"/>
    <property type="evidence" value="ECO:0007669"/>
    <property type="project" value="UniProtKB-KW"/>
</dbReference>
<dbReference type="InterPro" id="IPR001737">
    <property type="entry name" value="KsgA/Erm"/>
</dbReference>
<evidence type="ECO:0000256" key="3">
    <source>
        <dbReference type="ARBA" id="ARBA00022691"/>
    </source>
</evidence>
<proteinExistence type="predicted"/>
<keyword evidence="3" id="KW-0949">S-adenosyl-L-methionine</keyword>
<dbReference type="SUPFAM" id="SSF53335">
    <property type="entry name" value="S-adenosyl-L-methionine-dependent methyltransferases"/>
    <property type="match status" value="1"/>
</dbReference>
<comment type="caution">
    <text evidence="5">The sequence shown here is derived from an EMBL/GenBank/DDBJ whole genome shotgun (WGS) entry which is preliminary data.</text>
</comment>
<dbReference type="GO" id="GO:0003723">
    <property type="term" value="F:RNA binding"/>
    <property type="evidence" value="ECO:0007669"/>
    <property type="project" value="UniProtKB-KW"/>
</dbReference>
<sequence>MASGFAGVRAEIFVGHTDRWPLRLVALGGGGEPAHVGASLVIGDLARRGRFAWGGYCRSMTSSAAGAGRDSARWRRGAGGRTARDVRRRVYSQNFLRDGGAAQHFLRQVDLDPRQLCLEIGAGDGALTEQLSLMCDHLVA</sequence>
<evidence type="ECO:0000256" key="1">
    <source>
        <dbReference type="ARBA" id="ARBA00022603"/>
    </source>
</evidence>
<dbReference type="GO" id="GO:0032259">
    <property type="term" value="P:methylation"/>
    <property type="evidence" value="ECO:0007669"/>
    <property type="project" value="UniProtKB-KW"/>
</dbReference>
<keyword evidence="4" id="KW-0694">RNA-binding</keyword>
<gene>
    <name evidence="5" type="ORF">S03H2_23874</name>
</gene>
<reference evidence="5" key="1">
    <citation type="journal article" date="2014" name="Front. Microbiol.">
        <title>High frequency of phylogenetically diverse reductive dehalogenase-homologous genes in deep subseafloor sedimentary metagenomes.</title>
        <authorList>
            <person name="Kawai M."/>
            <person name="Futagami T."/>
            <person name="Toyoda A."/>
            <person name="Takaki Y."/>
            <person name="Nishi S."/>
            <person name="Hori S."/>
            <person name="Arai W."/>
            <person name="Tsubouchi T."/>
            <person name="Morono Y."/>
            <person name="Uchiyama I."/>
            <person name="Ito T."/>
            <person name="Fujiyama A."/>
            <person name="Inagaki F."/>
            <person name="Takami H."/>
        </authorList>
    </citation>
    <scope>NUCLEOTIDE SEQUENCE</scope>
    <source>
        <strain evidence="5">Expedition CK06-06</strain>
    </source>
</reference>
<dbReference type="Gene3D" id="3.40.50.150">
    <property type="entry name" value="Vaccinia Virus protein VP39"/>
    <property type="match status" value="1"/>
</dbReference>
<evidence type="ECO:0000256" key="2">
    <source>
        <dbReference type="ARBA" id="ARBA00022679"/>
    </source>
</evidence>
<dbReference type="Pfam" id="PF00398">
    <property type="entry name" value="RrnaAD"/>
    <property type="match status" value="1"/>
</dbReference>
<accession>X1GJV2</accession>
<keyword evidence="1" id="KW-0489">Methyltransferase</keyword>
<evidence type="ECO:0000313" key="5">
    <source>
        <dbReference type="EMBL" id="GAH33283.1"/>
    </source>
</evidence>
<name>X1GJV2_9ZZZZ</name>
<dbReference type="AlphaFoldDB" id="X1GJV2"/>
<dbReference type="InterPro" id="IPR029063">
    <property type="entry name" value="SAM-dependent_MTases_sf"/>
</dbReference>
<dbReference type="EMBL" id="BARU01013126">
    <property type="protein sequence ID" value="GAH33283.1"/>
    <property type="molecule type" value="Genomic_DNA"/>
</dbReference>
<feature type="non-terminal residue" evidence="5">
    <location>
        <position position="140"/>
    </location>
</feature>
<evidence type="ECO:0000256" key="4">
    <source>
        <dbReference type="ARBA" id="ARBA00022884"/>
    </source>
</evidence>